<comment type="caution">
    <text evidence="13">The sequence shown here is derived from an EMBL/GenBank/DDBJ whole genome shotgun (WGS) entry which is preliminary data.</text>
</comment>
<name>A0A834YCC3_TETSI</name>
<evidence type="ECO:0000256" key="11">
    <source>
        <dbReference type="SAM" id="Phobius"/>
    </source>
</evidence>
<keyword evidence="4" id="KW-0732">Signal</keyword>
<feature type="region of interest" description="Disordered" evidence="10">
    <location>
        <begin position="241"/>
        <end position="266"/>
    </location>
</feature>
<keyword evidence="5" id="KW-0677">Repeat</keyword>
<evidence type="ECO:0000256" key="7">
    <source>
        <dbReference type="ARBA" id="ARBA00023136"/>
    </source>
</evidence>
<sequence>MGSLPGRLYFSFLVFLSLALLIQARLNLDHSDLDALSLFKSDLGFNGQRNPLGHQSCNSDGILCERRISGDSSVLRVTRIVLKSKGLRGFLSPSIGRLSELKELSLPNNHLVDRIPSEIVDCRKLQVLNLRNNRFSGKIPSEFSSLLSLRVLDLSSNSFSGDLSFLKYFPNLENLSLADNLFTGKIPTSLRSFRNLRFLNLSGNDYLRGPVPAMNQLEYPVSGLNVLPKRYIFAENSTRNAMAPSNSKSNNKSSNSDDSAAPAPLAVHDKHNKSKRKLKGWIFGFFAGTIAGIISGFIWCVLFKLFLIIIKGGEKYSGPSIYSPMIKKAEDLAFLEKEDGLSSLELIGRGGCGEVYKAELPGSNGKMIAIKKIIQAQLDAAELTEEDSKLLNKKLRQIRSEIQTVGQIRHRNLLPLLAHVSRPDCHYLVYEFMKNGSLQDVLNQVSQGTRELDWNARYRIALGVAAGLEYLHMNHSPRIIHRDLKPANVLLDDDMEARIADFGLAKAVPDANTHVTTSNVAGTVGYISPEYHQTLKFTDKCDIYSFGVLLAVLVMGKLPSDDFFQHTDEMSQVKWLRNVMSSEKPTRAIDPKLMGNGFENQMLLVLKIACFCSVEDPKERPNRFVRLIITVLFPYGFHLLTNLTHLNRSYSVFSGQIPLDISGLTKLVSLNLSRNVISFKPGKISLGMLVQRLTNLRELDLNRVNISSVVPDFLADFSSLTYLDLSFCRLYGMFPKSIFLLLNLQSLRVGYNPNLTLSFPDFHSGSSLRFLDLSSTNFSRELLDSISKFKLLNSLYLSSCQLYGTFPVSIFLLPNLQSLSVSYNPNLTLVLPEFHSGSSLRFLDLSSTNFSGELPASISKLKLLNGLRLRSCNFSGSIPSSIGNLTQVTALDFSYNSFSGQIPSFIGNLTQN</sequence>
<gene>
    <name evidence="13" type="ORF">HHK36_031537</name>
</gene>
<dbReference type="SUPFAM" id="SSF56112">
    <property type="entry name" value="Protein kinase-like (PK-like)"/>
    <property type="match status" value="1"/>
</dbReference>
<dbReference type="PANTHER" id="PTHR48056">
    <property type="entry name" value="LRR RECEPTOR-LIKE SERINE/THREONINE-PROTEIN KINASE-RELATED"/>
    <property type="match status" value="1"/>
</dbReference>
<evidence type="ECO:0000313" key="13">
    <source>
        <dbReference type="EMBL" id="KAF8376794.1"/>
    </source>
</evidence>
<dbReference type="InterPro" id="IPR000719">
    <property type="entry name" value="Prot_kinase_dom"/>
</dbReference>
<keyword evidence="7 11" id="KW-0472">Membrane</keyword>
<evidence type="ECO:0000256" key="1">
    <source>
        <dbReference type="ARBA" id="ARBA00004167"/>
    </source>
</evidence>
<dbReference type="InterPro" id="IPR032675">
    <property type="entry name" value="LRR_dom_sf"/>
</dbReference>
<evidence type="ECO:0000256" key="6">
    <source>
        <dbReference type="ARBA" id="ARBA00022989"/>
    </source>
</evidence>
<reference evidence="13 14" key="1">
    <citation type="submission" date="2020-04" db="EMBL/GenBank/DDBJ databases">
        <title>Plant Genome Project.</title>
        <authorList>
            <person name="Zhang R.-G."/>
        </authorList>
    </citation>
    <scope>NUCLEOTIDE SEQUENCE [LARGE SCALE GENOMIC DNA]</scope>
    <source>
        <strain evidence="13">YNK0</strain>
        <tissue evidence="13">Leaf</tissue>
    </source>
</reference>
<dbReference type="Pfam" id="PF13855">
    <property type="entry name" value="LRR_8"/>
    <property type="match status" value="1"/>
</dbReference>
<dbReference type="FunFam" id="3.80.10.10:FF:000041">
    <property type="entry name" value="LRR receptor-like serine/threonine-protein kinase ERECTA"/>
    <property type="match status" value="2"/>
</dbReference>
<dbReference type="OMA" id="TQPCKSA"/>
<feature type="domain" description="Protein kinase" evidence="12">
    <location>
        <begin position="341"/>
        <end position="633"/>
    </location>
</feature>
<dbReference type="Gene3D" id="3.80.10.10">
    <property type="entry name" value="Ribonuclease Inhibitor"/>
    <property type="match status" value="4"/>
</dbReference>
<dbReference type="Pfam" id="PF00069">
    <property type="entry name" value="Pkinase"/>
    <property type="match status" value="1"/>
</dbReference>
<dbReference type="EMBL" id="JABCRI010000059">
    <property type="protein sequence ID" value="KAF8376794.1"/>
    <property type="molecule type" value="Genomic_DNA"/>
</dbReference>
<evidence type="ECO:0000256" key="5">
    <source>
        <dbReference type="ARBA" id="ARBA00022737"/>
    </source>
</evidence>
<dbReference type="GO" id="GO:0016020">
    <property type="term" value="C:membrane"/>
    <property type="evidence" value="ECO:0007669"/>
    <property type="project" value="UniProtKB-SubCell"/>
</dbReference>
<dbReference type="PROSITE" id="PS50011">
    <property type="entry name" value="PROTEIN_KINASE_DOM"/>
    <property type="match status" value="1"/>
</dbReference>
<evidence type="ECO:0000256" key="2">
    <source>
        <dbReference type="ARBA" id="ARBA00022614"/>
    </source>
</evidence>
<dbReference type="SMART" id="SM00220">
    <property type="entry name" value="S_TKc"/>
    <property type="match status" value="1"/>
</dbReference>
<dbReference type="SUPFAM" id="SSF52047">
    <property type="entry name" value="RNI-like"/>
    <property type="match status" value="1"/>
</dbReference>
<organism evidence="13 14">
    <name type="scientific">Tetracentron sinense</name>
    <name type="common">Spur-leaf</name>
    <dbReference type="NCBI Taxonomy" id="13715"/>
    <lineage>
        <taxon>Eukaryota</taxon>
        <taxon>Viridiplantae</taxon>
        <taxon>Streptophyta</taxon>
        <taxon>Embryophyta</taxon>
        <taxon>Tracheophyta</taxon>
        <taxon>Spermatophyta</taxon>
        <taxon>Magnoliopsida</taxon>
        <taxon>Trochodendrales</taxon>
        <taxon>Trochodendraceae</taxon>
        <taxon>Tetracentron</taxon>
    </lineage>
</organism>
<keyword evidence="3 11" id="KW-0812">Transmembrane</keyword>
<evidence type="ECO:0000256" key="10">
    <source>
        <dbReference type="SAM" id="MobiDB-lite"/>
    </source>
</evidence>
<dbReference type="InterPro" id="IPR011009">
    <property type="entry name" value="Kinase-like_dom_sf"/>
</dbReference>
<keyword evidence="9" id="KW-0325">Glycoprotein</keyword>
<keyword evidence="8" id="KW-0675">Receptor</keyword>
<dbReference type="PANTHER" id="PTHR48056:SF75">
    <property type="entry name" value="LEUCINE-RICH REPEAT RECEPTOR-LIKE SERINE_THREONINE_TYROSINE-PROTEIN KINASE SOBIR1"/>
    <property type="match status" value="1"/>
</dbReference>
<proteinExistence type="predicted"/>
<dbReference type="InterPro" id="IPR008271">
    <property type="entry name" value="Ser/Thr_kinase_AS"/>
</dbReference>
<evidence type="ECO:0000256" key="9">
    <source>
        <dbReference type="ARBA" id="ARBA00023180"/>
    </source>
</evidence>
<dbReference type="AlphaFoldDB" id="A0A834YCC3"/>
<evidence type="ECO:0000313" key="14">
    <source>
        <dbReference type="Proteomes" id="UP000655225"/>
    </source>
</evidence>
<dbReference type="Proteomes" id="UP000655225">
    <property type="component" value="Unassembled WGS sequence"/>
</dbReference>
<dbReference type="InterPro" id="IPR050647">
    <property type="entry name" value="Plant_LRR-RLKs"/>
</dbReference>
<dbReference type="Gene3D" id="3.30.200.20">
    <property type="entry name" value="Phosphorylase Kinase, domain 1"/>
    <property type="match status" value="1"/>
</dbReference>
<feature type="transmembrane region" description="Helical" evidence="11">
    <location>
        <begin position="6"/>
        <end position="24"/>
    </location>
</feature>
<dbReference type="GO" id="GO:0004672">
    <property type="term" value="F:protein kinase activity"/>
    <property type="evidence" value="ECO:0007669"/>
    <property type="project" value="InterPro"/>
</dbReference>
<dbReference type="PROSITE" id="PS00108">
    <property type="entry name" value="PROTEIN_KINASE_ST"/>
    <property type="match status" value="1"/>
</dbReference>
<dbReference type="InterPro" id="IPR001611">
    <property type="entry name" value="Leu-rich_rpt"/>
</dbReference>
<accession>A0A834YCC3</accession>
<dbReference type="Gene3D" id="1.10.510.10">
    <property type="entry name" value="Transferase(Phosphotransferase) domain 1"/>
    <property type="match status" value="1"/>
</dbReference>
<keyword evidence="6 11" id="KW-1133">Transmembrane helix</keyword>
<feature type="transmembrane region" description="Helical" evidence="11">
    <location>
        <begin position="280"/>
        <end position="310"/>
    </location>
</feature>
<evidence type="ECO:0000256" key="8">
    <source>
        <dbReference type="ARBA" id="ARBA00023170"/>
    </source>
</evidence>
<dbReference type="GO" id="GO:0033612">
    <property type="term" value="F:receptor serine/threonine kinase binding"/>
    <property type="evidence" value="ECO:0007669"/>
    <property type="project" value="TreeGrafter"/>
</dbReference>
<keyword evidence="14" id="KW-1185">Reference proteome</keyword>
<dbReference type="Pfam" id="PF00560">
    <property type="entry name" value="LRR_1"/>
    <property type="match status" value="6"/>
</dbReference>
<dbReference type="SUPFAM" id="SSF52058">
    <property type="entry name" value="L domain-like"/>
    <property type="match status" value="1"/>
</dbReference>
<dbReference type="OrthoDB" id="4062651at2759"/>
<dbReference type="FunFam" id="3.30.200.20:FF:000541">
    <property type="entry name" value="leucine-rich repeat receptor-like serine/threonine/tyrosine-protein kinase SOBIR1"/>
    <property type="match status" value="1"/>
</dbReference>
<evidence type="ECO:0000256" key="4">
    <source>
        <dbReference type="ARBA" id="ARBA00022729"/>
    </source>
</evidence>
<dbReference type="FunFam" id="1.10.510.10:FF:000479">
    <property type="entry name" value="Leucine-rich repeat receptor-like protein kinase"/>
    <property type="match status" value="1"/>
</dbReference>
<keyword evidence="2" id="KW-0433">Leucine-rich repeat</keyword>
<evidence type="ECO:0000256" key="3">
    <source>
        <dbReference type="ARBA" id="ARBA00022692"/>
    </source>
</evidence>
<dbReference type="InterPro" id="IPR003591">
    <property type="entry name" value="Leu-rich_rpt_typical-subtyp"/>
</dbReference>
<feature type="compositionally biased region" description="Low complexity" evidence="10">
    <location>
        <begin position="241"/>
        <end position="263"/>
    </location>
</feature>
<dbReference type="GO" id="GO:0005524">
    <property type="term" value="F:ATP binding"/>
    <property type="evidence" value="ECO:0007669"/>
    <property type="project" value="InterPro"/>
</dbReference>
<protein>
    <recommendedName>
        <fullName evidence="12">Protein kinase domain-containing protein</fullName>
    </recommendedName>
</protein>
<dbReference type="SMART" id="SM00369">
    <property type="entry name" value="LRR_TYP"/>
    <property type="match status" value="5"/>
</dbReference>
<comment type="subcellular location">
    <subcellularLocation>
        <location evidence="1">Membrane</location>
        <topology evidence="1">Single-pass membrane protein</topology>
    </subcellularLocation>
</comment>
<evidence type="ECO:0000259" key="12">
    <source>
        <dbReference type="PROSITE" id="PS50011"/>
    </source>
</evidence>